<reference evidence="1 2" key="1">
    <citation type="submission" date="2015-11" db="EMBL/GenBank/DDBJ databases">
        <title>Expanding the genomic diversity of Burkholderia species for the development of highly accurate diagnostics.</title>
        <authorList>
            <person name="Sahl J."/>
            <person name="Keim P."/>
            <person name="Wagner D."/>
        </authorList>
    </citation>
    <scope>NUCLEOTIDE SEQUENCE [LARGE SCALE GENOMIC DNA]</scope>
    <source>
        <strain evidence="1 2">MSMB574WGS</strain>
    </source>
</reference>
<dbReference type="RefSeq" id="WP_009691488.1">
    <property type="nucleotide sequence ID" value="NZ_JADKRM010000023.1"/>
</dbReference>
<accession>A0A132F2Q9</accession>
<comment type="caution">
    <text evidence="1">The sequence shown here is derived from an EMBL/GenBank/DDBJ whole genome shotgun (WGS) entry which is preliminary data.</text>
</comment>
<proteinExistence type="predicted"/>
<dbReference type="AlphaFoldDB" id="A0A132F2Q9"/>
<sequence length="65" mass="7278">MLSAHEFATLMLVKSAPDQIDLDREDLNALLEHQLVALEEMGSGRRRPCLTENGQSFVQAVARVR</sequence>
<evidence type="ECO:0000313" key="2">
    <source>
        <dbReference type="Proteomes" id="UP000061512"/>
    </source>
</evidence>
<gene>
    <name evidence="1" type="ORF">WT57_13760</name>
</gene>
<evidence type="ECO:0000313" key="1">
    <source>
        <dbReference type="EMBL" id="KWF67942.1"/>
    </source>
</evidence>
<dbReference type="Proteomes" id="UP000061512">
    <property type="component" value="Unassembled WGS sequence"/>
</dbReference>
<protein>
    <submittedName>
        <fullName evidence="1">Uncharacterized protein</fullName>
    </submittedName>
</protein>
<dbReference type="EMBL" id="LPJX01000026">
    <property type="protein sequence ID" value="KWF67942.1"/>
    <property type="molecule type" value="Genomic_DNA"/>
</dbReference>
<organism evidence="1 2">
    <name type="scientific">Burkholderia pseudomultivorans</name>
    <dbReference type="NCBI Taxonomy" id="1207504"/>
    <lineage>
        <taxon>Bacteria</taxon>
        <taxon>Pseudomonadati</taxon>
        <taxon>Pseudomonadota</taxon>
        <taxon>Betaproteobacteria</taxon>
        <taxon>Burkholderiales</taxon>
        <taxon>Burkholderiaceae</taxon>
        <taxon>Burkholderia</taxon>
        <taxon>Burkholderia cepacia complex</taxon>
    </lineage>
</organism>
<name>A0A132F2Q9_9BURK</name>